<comment type="caution">
    <text evidence="1">The sequence shown here is derived from an EMBL/GenBank/DDBJ whole genome shotgun (WGS) entry which is preliminary data.</text>
</comment>
<accession>A0A1X2L468</accession>
<dbReference type="Proteomes" id="UP000242320">
    <property type="component" value="Unassembled WGS sequence"/>
</dbReference>
<dbReference type="AlphaFoldDB" id="A0A1X2L468"/>
<name>A0A1X2L468_9MYCO</name>
<sequence length="63" mass="7305">MARDVRRLIRRGGISRLLRRWRIPRVIRHVAKSLFLYLCVSASRRLGSTVAADLPCPRGLRVH</sequence>
<dbReference type="EMBL" id="NCXM01000009">
    <property type="protein sequence ID" value="OSC28809.1"/>
    <property type="molecule type" value="Genomic_DNA"/>
</dbReference>
<evidence type="ECO:0000313" key="2">
    <source>
        <dbReference type="Proteomes" id="UP000242320"/>
    </source>
</evidence>
<gene>
    <name evidence="1" type="ORF">B8W69_10570</name>
</gene>
<organism evidence="1 2">
    <name type="scientific">Mycolicibacterium vulneris</name>
    <dbReference type="NCBI Taxonomy" id="547163"/>
    <lineage>
        <taxon>Bacteria</taxon>
        <taxon>Bacillati</taxon>
        <taxon>Actinomycetota</taxon>
        <taxon>Actinomycetes</taxon>
        <taxon>Mycobacteriales</taxon>
        <taxon>Mycobacteriaceae</taxon>
        <taxon>Mycolicibacterium</taxon>
    </lineage>
</organism>
<protein>
    <submittedName>
        <fullName evidence="1">Peptidase</fullName>
    </submittedName>
</protein>
<dbReference type="OrthoDB" id="4736102at2"/>
<evidence type="ECO:0000313" key="1">
    <source>
        <dbReference type="EMBL" id="OSC28809.1"/>
    </source>
</evidence>
<proteinExistence type="predicted"/>
<reference evidence="1 2" key="1">
    <citation type="submission" date="2017-04" db="EMBL/GenBank/DDBJ databases">
        <title>The new phylogeny of genus Mycobacterium.</title>
        <authorList>
            <person name="Tortoli E."/>
            <person name="Trovato A."/>
            <person name="Cirillo D.M."/>
        </authorList>
    </citation>
    <scope>NUCLEOTIDE SEQUENCE [LARGE SCALE GENOMIC DNA]</scope>
    <source>
        <strain evidence="1 2">DSM 45247</strain>
    </source>
</reference>
<keyword evidence="2" id="KW-1185">Reference proteome</keyword>